<evidence type="ECO:0000256" key="3">
    <source>
        <dbReference type="ARBA" id="ARBA00022723"/>
    </source>
</evidence>
<comment type="similarity">
    <text evidence="7">Belongs to the gmhB family.</text>
</comment>
<dbReference type="NCBIfam" id="TIGR01656">
    <property type="entry name" value="Histidinol-ppas"/>
    <property type="match status" value="1"/>
</dbReference>
<feature type="binding site" evidence="9">
    <location>
        <position position="136"/>
    </location>
    <ligand>
        <name>substrate</name>
    </ligand>
</feature>
<keyword evidence="11" id="KW-0862">Zinc</keyword>
<comment type="subcellular location">
    <subcellularLocation>
        <location evidence="1 7">Cytoplasm</location>
    </subcellularLocation>
</comment>
<accession>A0AA37QB20</accession>
<feature type="binding site" evidence="11">
    <location>
        <position position="135"/>
    </location>
    <ligand>
        <name>Mg(2+)</name>
        <dbReference type="ChEBI" id="CHEBI:18420"/>
    </ligand>
</feature>
<feature type="binding site" evidence="9">
    <location>
        <begin position="109"/>
        <end position="110"/>
    </location>
    <ligand>
        <name>substrate</name>
    </ligand>
</feature>
<dbReference type="GO" id="GO:0016791">
    <property type="term" value="F:phosphatase activity"/>
    <property type="evidence" value="ECO:0007669"/>
    <property type="project" value="InterPro"/>
</dbReference>
<feature type="binding site" evidence="11">
    <location>
        <position position="15"/>
    </location>
    <ligand>
        <name>Mg(2+)</name>
        <dbReference type="ChEBI" id="CHEBI:18420"/>
    </ligand>
</feature>
<dbReference type="CDD" id="cd07503">
    <property type="entry name" value="HAD_HisB-N"/>
    <property type="match status" value="1"/>
</dbReference>
<dbReference type="PANTHER" id="PTHR42891:SF1">
    <property type="entry name" value="D-GLYCERO-BETA-D-MANNO-HEPTOSE-1,7-BISPHOSPHATE 7-PHOSPHATASE"/>
    <property type="match status" value="1"/>
</dbReference>
<feature type="active site" description="Nucleophile" evidence="8">
    <location>
        <position position="15"/>
    </location>
</feature>
<protein>
    <recommendedName>
        <fullName evidence="6 7">D,D-heptose 1,7-bisphosphate phosphatase</fullName>
        <ecNumber evidence="7">3.1.3.-</ecNumber>
    </recommendedName>
</protein>
<feature type="site" description="Contributes to substrate recognition" evidence="10">
    <location>
        <position position="109"/>
    </location>
</feature>
<dbReference type="InterPro" id="IPR004446">
    <property type="entry name" value="Heptose_bisP_phosphatase"/>
</dbReference>
<feature type="site" description="Stabilizes the phosphoryl group" evidence="10">
    <location>
        <position position="57"/>
    </location>
</feature>
<evidence type="ECO:0000256" key="6">
    <source>
        <dbReference type="ARBA" id="ARBA00031828"/>
    </source>
</evidence>
<dbReference type="PIRSF" id="PIRSF004682">
    <property type="entry name" value="GmhB"/>
    <property type="match status" value="1"/>
</dbReference>
<feature type="binding site" evidence="9">
    <location>
        <begin position="57"/>
        <end position="60"/>
    </location>
    <ligand>
        <name>substrate</name>
    </ligand>
</feature>
<dbReference type="InterPro" id="IPR006543">
    <property type="entry name" value="Histidinol-phos"/>
</dbReference>
<keyword evidence="11" id="KW-0460">Magnesium</keyword>
<keyword evidence="5 7" id="KW-0119">Carbohydrate metabolism</keyword>
<gene>
    <name evidence="12" type="ORF">rosag_29140</name>
</gene>
<keyword evidence="3 11" id="KW-0479">Metal-binding</keyword>
<feature type="binding site" evidence="11">
    <location>
        <position position="108"/>
    </location>
    <ligand>
        <name>Zn(2+)</name>
        <dbReference type="ChEBI" id="CHEBI:29105"/>
    </ligand>
</feature>
<feature type="binding site" evidence="11">
    <location>
        <position position="17"/>
    </location>
    <ligand>
        <name>Mg(2+)</name>
        <dbReference type="ChEBI" id="CHEBI:18420"/>
    </ligand>
</feature>
<dbReference type="InterPro" id="IPR036412">
    <property type="entry name" value="HAD-like_sf"/>
</dbReference>
<sequence>MRDDTAPLRPAVFLDRDGTLIDDEHYLADPDRVRLRPGAARAVRRLRDAGLAIVVVTNQSGIARGKFTEAEYEAVRARLDELLAAQGATLDASYHCPHHPDFGEACSCRKPGIALFQQAASEHALDLARSAFIGDKYRDVAPAARFGAYGVLVPSPDTPYNDMERARDSFAVATTLEAAAERVLARMRAAGGAS</sequence>
<evidence type="ECO:0000256" key="8">
    <source>
        <dbReference type="PIRSR" id="PIRSR004682-1"/>
    </source>
</evidence>
<dbReference type="InterPro" id="IPR006549">
    <property type="entry name" value="HAD-SF_hydro_IIIA"/>
</dbReference>
<feature type="binding site" evidence="11">
    <location>
        <position position="106"/>
    </location>
    <ligand>
        <name>Zn(2+)</name>
        <dbReference type="ChEBI" id="CHEBI:29105"/>
    </ligand>
</feature>
<comment type="cofactor">
    <cofactor evidence="11">
        <name>Mg(2+)</name>
        <dbReference type="ChEBI" id="CHEBI:18420"/>
    </cofactor>
</comment>
<feature type="binding site" evidence="11">
    <location>
        <position position="98"/>
    </location>
    <ligand>
        <name>Zn(2+)</name>
        <dbReference type="ChEBI" id="CHEBI:29105"/>
    </ligand>
</feature>
<evidence type="ECO:0000256" key="11">
    <source>
        <dbReference type="PIRSR" id="PIRSR004682-4"/>
    </source>
</evidence>
<feature type="binding site" evidence="11">
    <location>
        <position position="96"/>
    </location>
    <ligand>
        <name>Zn(2+)</name>
        <dbReference type="ChEBI" id="CHEBI:29105"/>
    </ligand>
</feature>
<evidence type="ECO:0000256" key="2">
    <source>
        <dbReference type="ARBA" id="ARBA00022490"/>
    </source>
</evidence>
<feature type="binding site" evidence="11">
    <location>
        <position position="136"/>
    </location>
    <ligand>
        <name>Mg(2+)</name>
        <dbReference type="ChEBI" id="CHEBI:18420"/>
    </ligand>
</feature>
<keyword evidence="13" id="KW-1185">Reference proteome</keyword>
<feature type="site" description="Contributes to substrate recognition" evidence="10">
    <location>
        <position position="110"/>
    </location>
</feature>
<dbReference type="GO" id="GO:0005737">
    <property type="term" value="C:cytoplasm"/>
    <property type="evidence" value="ECO:0007669"/>
    <property type="project" value="UniProtKB-SubCell"/>
</dbReference>
<evidence type="ECO:0000256" key="1">
    <source>
        <dbReference type="ARBA" id="ARBA00004496"/>
    </source>
</evidence>
<evidence type="ECO:0000256" key="7">
    <source>
        <dbReference type="PIRNR" id="PIRNR004682"/>
    </source>
</evidence>
<dbReference type="EMBL" id="BRXS01000004">
    <property type="protein sequence ID" value="GLC26401.1"/>
    <property type="molecule type" value="Genomic_DNA"/>
</dbReference>
<dbReference type="Proteomes" id="UP001161325">
    <property type="component" value="Unassembled WGS sequence"/>
</dbReference>
<organism evidence="12 13">
    <name type="scientific">Roseisolibacter agri</name>
    <dbReference type="NCBI Taxonomy" id="2014610"/>
    <lineage>
        <taxon>Bacteria</taxon>
        <taxon>Pseudomonadati</taxon>
        <taxon>Gemmatimonadota</taxon>
        <taxon>Gemmatimonadia</taxon>
        <taxon>Gemmatimonadales</taxon>
        <taxon>Gemmatimonadaceae</taxon>
        <taxon>Roseisolibacter</taxon>
    </lineage>
</organism>
<feature type="binding site" evidence="9">
    <location>
        <begin position="23"/>
        <end position="26"/>
    </location>
    <ligand>
        <name>substrate</name>
    </ligand>
</feature>
<dbReference type="NCBIfam" id="TIGR01662">
    <property type="entry name" value="HAD-SF-IIIA"/>
    <property type="match status" value="1"/>
</dbReference>
<keyword evidence="4 7" id="KW-0378">Hydrolase</keyword>
<dbReference type="GO" id="GO:0046872">
    <property type="term" value="F:metal ion binding"/>
    <property type="evidence" value="ECO:0007669"/>
    <property type="project" value="UniProtKB-KW"/>
</dbReference>
<comment type="cofactor">
    <cofactor evidence="11">
        <name>Zn(2+)</name>
        <dbReference type="ChEBI" id="CHEBI:29105"/>
    </cofactor>
</comment>
<evidence type="ECO:0000256" key="4">
    <source>
        <dbReference type="ARBA" id="ARBA00022801"/>
    </source>
</evidence>
<keyword evidence="2 7" id="KW-0963">Cytoplasm</keyword>
<dbReference type="EC" id="3.1.3.-" evidence="7"/>
<proteinExistence type="inferred from homology"/>
<dbReference type="PANTHER" id="PTHR42891">
    <property type="entry name" value="D-GLYCERO-BETA-D-MANNO-HEPTOSE-1,7-BISPHOSPHATE 7-PHOSPHATASE"/>
    <property type="match status" value="1"/>
</dbReference>
<dbReference type="RefSeq" id="WP_284350853.1">
    <property type="nucleotide sequence ID" value="NZ_BRXS01000004.1"/>
</dbReference>
<dbReference type="InterPro" id="IPR023214">
    <property type="entry name" value="HAD_sf"/>
</dbReference>
<name>A0AA37QB20_9BACT</name>
<evidence type="ECO:0000313" key="13">
    <source>
        <dbReference type="Proteomes" id="UP001161325"/>
    </source>
</evidence>
<feature type="binding site" evidence="9">
    <location>
        <begin position="15"/>
        <end position="17"/>
    </location>
    <ligand>
        <name>substrate</name>
    </ligand>
</feature>
<evidence type="ECO:0000313" key="12">
    <source>
        <dbReference type="EMBL" id="GLC26401.1"/>
    </source>
</evidence>
<comment type="caution">
    <text evidence="12">The sequence shown here is derived from an EMBL/GenBank/DDBJ whole genome shotgun (WGS) entry which is preliminary data.</text>
</comment>
<reference evidence="12" key="1">
    <citation type="submission" date="2022-08" db="EMBL/GenBank/DDBJ databases">
        <title>Draft genome sequencing of Roseisolibacter agri AW1220.</title>
        <authorList>
            <person name="Tobiishi Y."/>
            <person name="Tonouchi A."/>
        </authorList>
    </citation>
    <scope>NUCLEOTIDE SEQUENCE</scope>
    <source>
        <strain evidence="12">AW1220</strain>
    </source>
</reference>
<evidence type="ECO:0000256" key="9">
    <source>
        <dbReference type="PIRSR" id="PIRSR004682-2"/>
    </source>
</evidence>
<feature type="active site" description="Proton donor" evidence="8">
    <location>
        <position position="17"/>
    </location>
</feature>
<dbReference type="Pfam" id="PF13242">
    <property type="entry name" value="Hydrolase_like"/>
    <property type="match status" value="1"/>
</dbReference>
<dbReference type="AlphaFoldDB" id="A0AA37QB20"/>
<dbReference type="SUPFAM" id="SSF56784">
    <property type="entry name" value="HAD-like"/>
    <property type="match status" value="1"/>
</dbReference>
<evidence type="ECO:0000256" key="10">
    <source>
        <dbReference type="PIRSR" id="PIRSR004682-3"/>
    </source>
</evidence>
<dbReference type="GO" id="GO:0005975">
    <property type="term" value="P:carbohydrate metabolic process"/>
    <property type="evidence" value="ECO:0007669"/>
    <property type="project" value="InterPro"/>
</dbReference>
<evidence type="ECO:0000256" key="5">
    <source>
        <dbReference type="ARBA" id="ARBA00023277"/>
    </source>
</evidence>
<dbReference type="Gene3D" id="3.40.50.1000">
    <property type="entry name" value="HAD superfamily/HAD-like"/>
    <property type="match status" value="1"/>
</dbReference>